<dbReference type="SMART" id="SM00443">
    <property type="entry name" value="G_patch"/>
    <property type="match status" value="1"/>
</dbReference>
<dbReference type="InterPro" id="IPR050656">
    <property type="entry name" value="PINX1"/>
</dbReference>
<evidence type="ECO:0000256" key="1">
    <source>
        <dbReference type="SAM" id="Coils"/>
    </source>
</evidence>
<dbReference type="Pfam" id="PF01585">
    <property type="entry name" value="G-patch"/>
    <property type="match status" value="1"/>
</dbReference>
<gene>
    <name evidence="4" type="ORF">HHI36_021264</name>
</gene>
<protein>
    <recommendedName>
        <fullName evidence="3">G-patch domain-containing protein</fullName>
    </recommendedName>
</protein>
<proteinExistence type="predicted"/>
<evidence type="ECO:0000256" key="2">
    <source>
        <dbReference type="SAM" id="MobiDB-lite"/>
    </source>
</evidence>
<feature type="compositionally biased region" description="Basic and acidic residues" evidence="2">
    <location>
        <begin position="18"/>
        <end position="27"/>
    </location>
</feature>
<name>A0ABD2MX81_9CUCU</name>
<feature type="region of interest" description="Disordered" evidence="2">
    <location>
        <begin position="416"/>
        <end position="444"/>
    </location>
</feature>
<reference evidence="4 5" key="1">
    <citation type="journal article" date="2021" name="BMC Biol.">
        <title>Horizontally acquired antibacterial genes associated with adaptive radiation of ladybird beetles.</title>
        <authorList>
            <person name="Li H.S."/>
            <person name="Tang X.F."/>
            <person name="Huang Y.H."/>
            <person name="Xu Z.Y."/>
            <person name="Chen M.L."/>
            <person name="Du X.Y."/>
            <person name="Qiu B.Y."/>
            <person name="Chen P.T."/>
            <person name="Zhang W."/>
            <person name="Slipinski A."/>
            <person name="Escalona H.E."/>
            <person name="Waterhouse R.M."/>
            <person name="Zwick A."/>
            <person name="Pang H."/>
        </authorList>
    </citation>
    <scope>NUCLEOTIDE SEQUENCE [LARGE SCALE GENOMIC DNA]</scope>
    <source>
        <strain evidence="4">SYSU2018</strain>
    </source>
</reference>
<dbReference type="InterPro" id="IPR000467">
    <property type="entry name" value="G_patch_dom"/>
</dbReference>
<evidence type="ECO:0000259" key="3">
    <source>
        <dbReference type="PROSITE" id="PS50174"/>
    </source>
</evidence>
<feature type="region of interest" description="Disordered" evidence="2">
    <location>
        <begin position="153"/>
        <end position="181"/>
    </location>
</feature>
<accession>A0ABD2MX81</accession>
<feature type="region of interest" description="Disordered" evidence="2">
    <location>
        <begin position="241"/>
        <end position="291"/>
    </location>
</feature>
<evidence type="ECO:0000313" key="5">
    <source>
        <dbReference type="Proteomes" id="UP001516400"/>
    </source>
</evidence>
<dbReference type="PANTHER" id="PTHR23149">
    <property type="entry name" value="G PATCH DOMAIN CONTAINING PROTEIN"/>
    <property type="match status" value="1"/>
</dbReference>
<organism evidence="4 5">
    <name type="scientific">Cryptolaemus montrouzieri</name>
    <dbReference type="NCBI Taxonomy" id="559131"/>
    <lineage>
        <taxon>Eukaryota</taxon>
        <taxon>Metazoa</taxon>
        <taxon>Ecdysozoa</taxon>
        <taxon>Arthropoda</taxon>
        <taxon>Hexapoda</taxon>
        <taxon>Insecta</taxon>
        <taxon>Pterygota</taxon>
        <taxon>Neoptera</taxon>
        <taxon>Endopterygota</taxon>
        <taxon>Coleoptera</taxon>
        <taxon>Polyphaga</taxon>
        <taxon>Cucujiformia</taxon>
        <taxon>Coccinelloidea</taxon>
        <taxon>Coccinellidae</taxon>
        <taxon>Scymninae</taxon>
        <taxon>Scymnini</taxon>
        <taxon>Cryptolaemus</taxon>
    </lineage>
</organism>
<dbReference type="PANTHER" id="PTHR23149:SF27">
    <property type="entry name" value="PIN2_TERF1-INTERACTING TELOMERASE INHIBITOR 1"/>
    <property type="match status" value="1"/>
</dbReference>
<feature type="region of interest" description="Disordered" evidence="2">
    <location>
        <begin position="1"/>
        <end position="27"/>
    </location>
</feature>
<dbReference type="EMBL" id="JABFTP020000042">
    <property type="protein sequence ID" value="KAL3270739.1"/>
    <property type="molecule type" value="Genomic_DNA"/>
</dbReference>
<feature type="domain" description="G-patch" evidence="3">
    <location>
        <begin position="26"/>
        <end position="72"/>
    </location>
</feature>
<dbReference type="AlphaFoldDB" id="A0ABD2MX81"/>
<feature type="region of interest" description="Disordered" evidence="2">
    <location>
        <begin position="516"/>
        <end position="590"/>
    </location>
</feature>
<keyword evidence="5" id="KW-1185">Reference proteome</keyword>
<feature type="coiled-coil region" evidence="1">
    <location>
        <begin position="722"/>
        <end position="749"/>
    </location>
</feature>
<dbReference type="PROSITE" id="PS50174">
    <property type="entry name" value="G_PATCH"/>
    <property type="match status" value="1"/>
</dbReference>
<keyword evidence="1" id="KW-0175">Coiled coil</keyword>
<sequence length="834" mass="94197">MSMLAERKRKQKWSLNPRGKDWSEDSNKFGQKLLEKMGWSAGKGLGAKEDGITEHIKVSYKNDSKGMGYKETDSQWTEHESNFTQLLSSLSGGKENAVTDINEIKLESLEEKSQNSRARVHYHKFTRGKDLSRYSEKDLANIFGRKSLKVTKKPLIDKDEQDSSKSSENKSFGVETHNGGSMLDYFKKKLPIYKKYSVNGDSKLKTSNSDSENERTGFGFGFNSTSFENKVKPSFVSYVNENENGDLESENKTEVEVKKKKKSKKNIKVEPVEGEETTETNGNEFTPKKRKSGELECAFTPLKKKFKNFDNLNELADAEKIIHTPIKKNKKKKSDDECAVNGLSNPAYEPMFSRVSVERHSLEVINEEDELLGDPITEEVVENVEISLENHKENKIKKKRKKSNCGISNECFDDFKDDSTTIVNGESVNDDVPKKKSKKGKKEKVTMDCGIANSAFDENFNDEVNNLKDDSLITEKSIVSESDLSTEVPRKKSKKSKKEKVVDECGIANSAFDENFNDSVITEGEQYELKKKNRKRKRGEGENINPETEEVVDSNIVEKEEESRSKKKKSKKSKLDPSDNEIESQQQETDQVFAENPCFDANDSVEHSENSTCLYEVKRKKKSKLGIENPGLDINTPSPKKGKKVDEAAVNLEMPVMDDEIMLNVVSTPVTVRKEEKSVQRRKSVRFSNINQSIFINGTDSPADLKKNGGDGIDNEACDRMGLEIEENIDSLSKQLDSYQAEVENDLNEAKMEIMVGEMGDPNGENEILSNGDAKLKFKYANFGKIPPWLKKNNEVNARTSYRHLIKGDIILGFKNTNLHEIKGYGISKSNTSS</sequence>
<feature type="compositionally biased region" description="Basic and acidic residues" evidence="2">
    <location>
        <begin position="154"/>
        <end position="168"/>
    </location>
</feature>
<dbReference type="Proteomes" id="UP001516400">
    <property type="component" value="Unassembled WGS sequence"/>
</dbReference>
<comment type="caution">
    <text evidence="4">The sequence shown here is derived from an EMBL/GenBank/DDBJ whole genome shotgun (WGS) entry which is preliminary data.</text>
</comment>
<evidence type="ECO:0000313" key="4">
    <source>
        <dbReference type="EMBL" id="KAL3270739.1"/>
    </source>
</evidence>